<name>A0A9N9MWW3_9CUCU</name>
<evidence type="ECO:0000313" key="2">
    <source>
        <dbReference type="EMBL" id="CAG9772310.1"/>
    </source>
</evidence>
<protein>
    <recommendedName>
        <fullName evidence="1">Winged helix-turn-helix domain-containing protein</fullName>
    </recommendedName>
</protein>
<dbReference type="OrthoDB" id="1577640at2759"/>
<proteinExistence type="predicted"/>
<dbReference type="InterPro" id="IPR035994">
    <property type="entry name" value="Nucleoside_phosphorylase_sf"/>
</dbReference>
<evidence type="ECO:0000259" key="1">
    <source>
        <dbReference type="Pfam" id="PF22979"/>
    </source>
</evidence>
<dbReference type="Pfam" id="PF22979">
    <property type="entry name" value="HTH_69"/>
    <property type="match status" value="1"/>
</dbReference>
<dbReference type="InterPro" id="IPR055121">
    <property type="entry name" value="HTH_69"/>
</dbReference>
<evidence type="ECO:0000313" key="4">
    <source>
        <dbReference type="Proteomes" id="UP001152799"/>
    </source>
</evidence>
<dbReference type="GO" id="GO:0003824">
    <property type="term" value="F:catalytic activity"/>
    <property type="evidence" value="ECO:0007669"/>
    <property type="project" value="InterPro"/>
</dbReference>
<feature type="domain" description="Winged helix-turn-helix" evidence="1">
    <location>
        <begin position="201"/>
        <end position="253"/>
    </location>
</feature>
<sequence>MTESATEQVVMTPKGKTGTSTTIMIERKLIQKTNEKMHVAGGQHTGIIINKEAAVENGDAHTAAQLSLVFKVFLINAQTKKHTQESRTLRFWFRAPKNCQDNLCEENQAGVAQDFFRELVSPKEFPRDYVGFIKKIMKLMQHNYTEISKLEVELKILEEPVDVPTRPPKPGYHRIDLNNQLPCLYRSVSAEESILGNIKILTREKVLEIIESAYPNPVTIQDIAKENSWDEEEVAHHFSDLQSRQLVKAMDHGAFTRQQSQDTQVTIVKQMPTITSSKQPTIAIITAQYCEKLAVDAMIENKETFVRYTTVGPSSPTGDYSKSRFGESNVYTLGNIGAHRIVCTKLPTVGHTREAMTAAGNTTTRLLGTFQKVDYVFLVGVGGGVPHYTDYNKHVRLGDVVVSCPTRNKSIYLYCENAEVSDKGYQFEIKNYSPNNFCLQEISTQLKVSADQDSSPTPPWLTYLNKGLNILSSQKEPDFNPPNAETDKLYMSIGERDLIEVAHPVPQDGSVKRLEGCPRIHLAPVASGRQVVKDDRLRQQFAAQVGALAFDCEFDAVIESILGNCKDSFVCIRGISDYKDGTRRKEWQPYAALAASSVMKSIICGMEAPTNV</sequence>
<dbReference type="EMBL" id="OU892284">
    <property type="protein sequence ID" value="CAG9772310.1"/>
    <property type="molecule type" value="Genomic_DNA"/>
</dbReference>
<gene>
    <name evidence="2" type="ORF">CEUTPL_LOCUS12727</name>
    <name evidence="3" type="ORF">CEUTPL_LOCUS12733</name>
</gene>
<dbReference type="AlphaFoldDB" id="A0A9N9MWW3"/>
<dbReference type="PANTHER" id="PTHR47705">
    <property type="entry name" value="AGAP000321-PA"/>
    <property type="match status" value="1"/>
</dbReference>
<accession>A0A9N9MWW3</accession>
<dbReference type="EMBL" id="OU892284">
    <property type="protein sequence ID" value="CAG9772316.1"/>
    <property type="molecule type" value="Genomic_DNA"/>
</dbReference>
<organism evidence="2 4">
    <name type="scientific">Ceutorhynchus assimilis</name>
    <name type="common">cabbage seed weevil</name>
    <dbReference type="NCBI Taxonomy" id="467358"/>
    <lineage>
        <taxon>Eukaryota</taxon>
        <taxon>Metazoa</taxon>
        <taxon>Ecdysozoa</taxon>
        <taxon>Arthropoda</taxon>
        <taxon>Hexapoda</taxon>
        <taxon>Insecta</taxon>
        <taxon>Pterygota</taxon>
        <taxon>Neoptera</taxon>
        <taxon>Endopterygota</taxon>
        <taxon>Coleoptera</taxon>
        <taxon>Polyphaga</taxon>
        <taxon>Cucujiformia</taxon>
        <taxon>Curculionidae</taxon>
        <taxon>Ceutorhynchinae</taxon>
        <taxon>Ceutorhynchus</taxon>
    </lineage>
</organism>
<dbReference type="SUPFAM" id="SSF53167">
    <property type="entry name" value="Purine and uridine phosphorylases"/>
    <property type="match status" value="1"/>
</dbReference>
<dbReference type="PANTHER" id="PTHR47705:SF1">
    <property type="entry name" value="PNP_UDP_1 DOMAIN-CONTAINING PROTEIN"/>
    <property type="match status" value="1"/>
</dbReference>
<reference evidence="2" key="1">
    <citation type="submission" date="2022-01" db="EMBL/GenBank/DDBJ databases">
        <authorList>
            <person name="King R."/>
        </authorList>
    </citation>
    <scope>NUCLEOTIDE SEQUENCE</scope>
</reference>
<evidence type="ECO:0000313" key="3">
    <source>
        <dbReference type="EMBL" id="CAG9772316.1"/>
    </source>
</evidence>
<dbReference type="Gene3D" id="3.40.50.1580">
    <property type="entry name" value="Nucleoside phosphorylase domain"/>
    <property type="match status" value="1"/>
</dbReference>
<keyword evidence="4" id="KW-1185">Reference proteome</keyword>
<dbReference type="Proteomes" id="UP001152799">
    <property type="component" value="Chromosome 8"/>
</dbReference>
<dbReference type="GO" id="GO:0009116">
    <property type="term" value="P:nucleoside metabolic process"/>
    <property type="evidence" value="ECO:0007669"/>
    <property type="project" value="InterPro"/>
</dbReference>